<keyword evidence="5" id="KW-1185">Reference proteome</keyword>
<feature type="compositionally biased region" description="Polar residues" evidence="1">
    <location>
        <begin position="76"/>
        <end position="92"/>
    </location>
</feature>
<evidence type="ECO:0000313" key="5">
    <source>
        <dbReference type="Proteomes" id="UP000245768"/>
    </source>
</evidence>
<dbReference type="OrthoDB" id="437889at2759"/>
<feature type="non-terminal residue" evidence="4">
    <location>
        <position position="540"/>
    </location>
</feature>
<evidence type="ECO:0000313" key="4">
    <source>
        <dbReference type="EMBL" id="PWN89371.1"/>
    </source>
</evidence>
<accession>A0A316YJJ7</accession>
<dbReference type="Gene3D" id="1.10.555.10">
    <property type="entry name" value="Rho GTPase activation protein"/>
    <property type="match status" value="1"/>
</dbReference>
<feature type="compositionally biased region" description="Basic and acidic residues" evidence="1">
    <location>
        <begin position="110"/>
        <end position="121"/>
    </location>
</feature>
<dbReference type="GeneID" id="37040420"/>
<dbReference type="SUPFAM" id="SSF48350">
    <property type="entry name" value="GTPase activation domain, GAP"/>
    <property type="match status" value="1"/>
</dbReference>
<proteinExistence type="predicted"/>
<dbReference type="GO" id="GO:0007165">
    <property type="term" value="P:signal transduction"/>
    <property type="evidence" value="ECO:0007669"/>
    <property type="project" value="InterPro"/>
</dbReference>
<evidence type="ECO:0000259" key="3">
    <source>
        <dbReference type="PROSITE" id="PS51016"/>
    </source>
</evidence>
<dbReference type="InterPro" id="IPR038185">
    <property type="entry name" value="MyTH4_dom_sf"/>
</dbReference>
<dbReference type="SMART" id="SM00139">
    <property type="entry name" value="MyTH4"/>
    <property type="match status" value="1"/>
</dbReference>
<dbReference type="Gene3D" id="1.25.40.530">
    <property type="entry name" value="MyTH4 domain"/>
    <property type="match status" value="1"/>
</dbReference>
<dbReference type="Proteomes" id="UP000245768">
    <property type="component" value="Unassembled WGS sequence"/>
</dbReference>
<dbReference type="InterPro" id="IPR000857">
    <property type="entry name" value="MyTH4_dom"/>
</dbReference>
<dbReference type="PROSITE" id="PS50238">
    <property type="entry name" value="RHOGAP"/>
    <property type="match status" value="1"/>
</dbReference>
<feature type="domain" description="Rho-GAP" evidence="2">
    <location>
        <begin position="368"/>
        <end position="540"/>
    </location>
</feature>
<reference evidence="4 5" key="1">
    <citation type="journal article" date="2018" name="Mol. Biol. Evol.">
        <title>Broad Genomic Sampling Reveals a Smut Pathogenic Ancestry of the Fungal Clade Ustilaginomycotina.</title>
        <authorList>
            <person name="Kijpornyongpan T."/>
            <person name="Mondo S.J."/>
            <person name="Barry K."/>
            <person name="Sandor L."/>
            <person name="Lee J."/>
            <person name="Lipzen A."/>
            <person name="Pangilinan J."/>
            <person name="LaButti K."/>
            <person name="Hainaut M."/>
            <person name="Henrissat B."/>
            <person name="Grigoriev I.V."/>
            <person name="Spatafora J.W."/>
            <person name="Aime M.C."/>
        </authorList>
    </citation>
    <scope>NUCLEOTIDE SEQUENCE [LARGE SCALE GENOMIC DNA]</scope>
    <source>
        <strain evidence="4 5">MCA 4198</strain>
    </source>
</reference>
<dbReference type="STRING" id="215250.A0A316YJJ7"/>
<evidence type="ECO:0000259" key="2">
    <source>
        <dbReference type="PROSITE" id="PS50238"/>
    </source>
</evidence>
<dbReference type="Pfam" id="PF00620">
    <property type="entry name" value="RhoGAP"/>
    <property type="match status" value="1"/>
</dbReference>
<evidence type="ECO:0000256" key="1">
    <source>
        <dbReference type="SAM" id="MobiDB-lite"/>
    </source>
</evidence>
<dbReference type="SMART" id="SM00324">
    <property type="entry name" value="RhoGAP"/>
    <property type="match status" value="1"/>
</dbReference>
<dbReference type="GO" id="GO:0005096">
    <property type="term" value="F:GTPase activator activity"/>
    <property type="evidence" value="ECO:0007669"/>
    <property type="project" value="TreeGrafter"/>
</dbReference>
<feature type="region of interest" description="Disordered" evidence="1">
    <location>
        <begin position="41"/>
        <end position="153"/>
    </location>
</feature>
<dbReference type="PROSITE" id="PS51016">
    <property type="entry name" value="MYTH4"/>
    <property type="match status" value="1"/>
</dbReference>
<dbReference type="InterPro" id="IPR000198">
    <property type="entry name" value="RhoGAP_dom"/>
</dbReference>
<dbReference type="AlphaFoldDB" id="A0A316YJJ7"/>
<feature type="compositionally biased region" description="Low complexity" evidence="1">
    <location>
        <begin position="128"/>
        <end position="137"/>
    </location>
</feature>
<protein>
    <submittedName>
        <fullName evidence="4">Rho GTPase activation protein</fullName>
    </submittedName>
</protein>
<dbReference type="InterPro" id="IPR008936">
    <property type="entry name" value="Rho_GTPase_activation_prot"/>
</dbReference>
<feature type="non-terminal residue" evidence="4">
    <location>
        <position position="1"/>
    </location>
</feature>
<feature type="domain" description="MyTH4" evidence="3">
    <location>
        <begin position="200"/>
        <end position="357"/>
    </location>
</feature>
<dbReference type="PANTHER" id="PTHR45876:SF8">
    <property type="entry name" value="FI04035P"/>
    <property type="match status" value="1"/>
</dbReference>
<dbReference type="GO" id="GO:0005856">
    <property type="term" value="C:cytoskeleton"/>
    <property type="evidence" value="ECO:0007669"/>
    <property type="project" value="InterPro"/>
</dbReference>
<dbReference type="Pfam" id="PF00784">
    <property type="entry name" value="MyTH4"/>
    <property type="match status" value="1"/>
</dbReference>
<dbReference type="InParanoid" id="A0A316YJJ7"/>
<name>A0A316YJJ7_9BASI</name>
<dbReference type="EMBL" id="KZ819637">
    <property type="protein sequence ID" value="PWN89371.1"/>
    <property type="molecule type" value="Genomic_DNA"/>
</dbReference>
<sequence length="540" mass="59741">GQSFFANPQSGECAWAVPSGTFVLPPQSGGQWWELYDEERDLRSASSSAGKRNGLPPPAPSASTKPHSGRGAGLSTIPSTNSLPIQSGSSRSDPGYEDSSADFPPPASFELRRIVRRERDPVKRKRMAALAAASSESNPPPPVPRLPTTRLSTGDHKVLPADLRREIEAFAIESYAKRHFAVHRSGILRRKTPLEKLLRWQKQPITSPLLALEDSETKKDAVRGFKVILRIMGDRITPVFWPKRWLLERGIASGSAFRDEIFIQTIKQLTSNPRFESRKSGWEWMCVLLVTFAPSRDLHGHLQSFIKGCASSGPEGPNSTSEEEVIMARYCLGRLANIARRGSRLQTPTIAEIECASEAAFHPGVFGQTLDVIMQRQADVYPEAKVPIVLTFLTDAMLAMDALKAPLVFRTPGDPDLMTKLRVRIEKGHYSLVGLVSQLDGDVSVLASLLKLWFRELEEPLFPPSIYYDCLEAAATPNQPESVKACLRIVQERLPKLNKRVVAFTVSFLQLFCTEQAKDITGLSVEMLAGVFAPNLFLCP</sequence>
<dbReference type="GO" id="GO:0005737">
    <property type="term" value="C:cytoplasm"/>
    <property type="evidence" value="ECO:0007669"/>
    <property type="project" value="TreeGrafter"/>
</dbReference>
<dbReference type="RefSeq" id="XP_025376569.1">
    <property type="nucleotide sequence ID" value="XM_025518504.1"/>
</dbReference>
<organism evidence="4 5">
    <name type="scientific">Acaromyces ingoldii</name>
    <dbReference type="NCBI Taxonomy" id="215250"/>
    <lineage>
        <taxon>Eukaryota</taxon>
        <taxon>Fungi</taxon>
        <taxon>Dikarya</taxon>
        <taxon>Basidiomycota</taxon>
        <taxon>Ustilaginomycotina</taxon>
        <taxon>Exobasidiomycetes</taxon>
        <taxon>Exobasidiales</taxon>
        <taxon>Cryptobasidiaceae</taxon>
        <taxon>Acaromyces</taxon>
    </lineage>
</organism>
<gene>
    <name evidence="4" type="ORF">FA10DRAFT_216531</name>
</gene>
<dbReference type="PANTHER" id="PTHR45876">
    <property type="entry name" value="FI04035P"/>
    <property type="match status" value="1"/>
</dbReference>